<keyword evidence="2" id="KW-1185">Reference proteome</keyword>
<evidence type="ECO:0000313" key="1">
    <source>
        <dbReference type="EMBL" id="KAL3319436.1"/>
    </source>
</evidence>
<protein>
    <submittedName>
        <fullName evidence="1">Uncharacterized protein</fullName>
    </submittedName>
</protein>
<evidence type="ECO:0000313" key="2">
    <source>
        <dbReference type="Proteomes" id="UP001626550"/>
    </source>
</evidence>
<name>A0ABD2QL19_9PLAT</name>
<organism evidence="1 2">
    <name type="scientific">Cichlidogyrus casuarinus</name>
    <dbReference type="NCBI Taxonomy" id="1844966"/>
    <lineage>
        <taxon>Eukaryota</taxon>
        <taxon>Metazoa</taxon>
        <taxon>Spiralia</taxon>
        <taxon>Lophotrochozoa</taxon>
        <taxon>Platyhelminthes</taxon>
        <taxon>Monogenea</taxon>
        <taxon>Monopisthocotylea</taxon>
        <taxon>Dactylogyridea</taxon>
        <taxon>Ancyrocephalidae</taxon>
        <taxon>Cichlidogyrus</taxon>
    </lineage>
</organism>
<dbReference type="EMBL" id="JBJKFK010000136">
    <property type="protein sequence ID" value="KAL3319436.1"/>
    <property type="molecule type" value="Genomic_DNA"/>
</dbReference>
<gene>
    <name evidence="1" type="ORF">Ciccas_001889</name>
</gene>
<dbReference type="AlphaFoldDB" id="A0ABD2QL19"/>
<sequence length="665" mass="75829">MKKIALLKQFLSQSELHDKRSQSQQTGADEAEYQKCKILDILALLIAAHFSFDINLLSDFADMSLRLMVRLHNSLISFCHNFKQLDPYIWANWEHSNPLSLYSLVVYHAMCLQLYLAASVVSQPFRNFTPIVSGLSEIPDSVFALDNRMDLDLISSRLKDSELCLNHYATNLDPSTLKVFKPDVQTFSPFLANAFEINEKIATDKLQGLEISPHFERVFPEVGLTASLLVRYQKACNSYINFTDDPQTDLEKTVLDDLLCSDTNSLMWLDNFQRLIFCYLSRDEPPEAFWTLTPEEAKTDSKPLSLMHLLVLAIKRIEEPSLLLHYFNSLFRPLLKLHKMFPPDKARLSWELITSSHLLRGLLELLEEASDWEIEEFFTVLFDQITAADLSAKFLQKIYNNFCDFFDPSYRPREIFLKSLNDHPILMESCSMEKEDILLQEECEYVDLMNFDQSSPFFLDLEKVDSLTLSLEATIYSPTVSLPEKASNKGRSSRFKRNATQDQTSKCLSRAILEKVASGDPGGMQKVVKQALESSSWTLVEILKLNSAWWDCVVELYSQYQQVFPSKSNNNDPESGIASGLSMDQQLSLFLTVMAHQHTKTALASTSKPPEMRIALAKTNQLLESARSLMGMQQTALESTKWIIGSCNMLHLYSNILASFLSTSQ</sequence>
<dbReference type="Proteomes" id="UP001626550">
    <property type="component" value="Unassembled WGS sequence"/>
</dbReference>
<proteinExistence type="predicted"/>
<reference evidence="1 2" key="1">
    <citation type="submission" date="2024-11" db="EMBL/GenBank/DDBJ databases">
        <title>Adaptive evolution of stress response genes in parasites aligns with host niche diversity.</title>
        <authorList>
            <person name="Hahn C."/>
            <person name="Resl P."/>
        </authorList>
    </citation>
    <scope>NUCLEOTIDE SEQUENCE [LARGE SCALE GENOMIC DNA]</scope>
    <source>
        <strain evidence="1">EGGRZ-B1_66</strain>
        <tissue evidence="1">Body</tissue>
    </source>
</reference>
<comment type="caution">
    <text evidence="1">The sequence shown here is derived from an EMBL/GenBank/DDBJ whole genome shotgun (WGS) entry which is preliminary data.</text>
</comment>
<accession>A0ABD2QL19</accession>